<dbReference type="GO" id="GO:0016020">
    <property type="term" value="C:membrane"/>
    <property type="evidence" value="ECO:0007669"/>
    <property type="project" value="UniProtKB-SubCell"/>
</dbReference>
<keyword evidence="4 8" id="KW-0812">Transmembrane</keyword>
<dbReference type="Gene3D" id="1.50.40.10">
    <property type="entry name" value="Mitochondrial carrier domain"/>
    <property type="match status" value="1"/>
</dbReference>
<keyword evidence="6" id="KW-1133">Transmembrane helix</keyword>
<keyword evidence="13" id="KW-1185">Reference proteome</keyword>
<evidence type="ECO:0000256" key="3">
    <source>
        <dbReference type="ARBA" id="ARBA00022448"/>
    </source>
</evidence>
<dbReference type="SUPFAM" id="SSF103506">
    <property type="entry name" value="Mitochondrial carrier"/>
    <property type="match status" value="1"/>
</dbReference>
<dbReference type="Pfam" id="PF00153">
    <property type="entry name" value="Mito_carr"/>
    <property type="match status" value="1"/>
</dbReference>
<keyword evidence="7 8" id="KW-0472">Membrane</keyword>
<evidence type="ECO:0008006" key="14">
    <source>
        <dbReference type="Google" id="ProtNLM"/>
    </source>
</evidence>
<gene>
    <name evidence="11" type="ORF">PCAL00307_LOCUS19548</name>
    <name evidence="12" type="ORF">PECAL_1P29320</name>
</gene>
<dbReference type="PANTHER" id="PTHR45667">
    <property type="entry name" value="S-ADENOSYLMETHIONINE MITOCHONDRIAL CARRIER PROTEIN"/>
    <property type="match status" value="1"/>
</dbReference>
<dbReference type="Proteomes" id="UP000789595">
    <property type="component" value="Unassembled WGS sequence"/>
</dbReference>
<sequence>MRARPWLVLLLRTSALEFPPKKPVHTRRSALRSIGAVILTPPAVALAAPVTATPVEAPPTPAVPRTNATATRVANATAPRPANATATRPANATATRPANATATRPANATATRAANATATRPANATAARAANATAAKPKKAADTKKKKKKPQLAKANVTEALSKNNMVVKRQESLLTEFVVDPITGDELRELRLPPWWPRALRPPREFYRKVPNAELALSACVAGGLTEVARAAVLHPVLTLKNRVQAGKSTDPRQLKNLYAGVGPALAASVPYAVTYYGAREITRRLTGVPLVPTDLTQFIATVGVAETAAIAVRAPADVLATRAQVSQPDTSILPWFRKESIEGLEFGIQRAPAQIASEVPYVLLRVGTIALLNNIAPLDGGVDALTARTVGVAIVAALATTPLDVARTRVLAGDTPGGIRDVLETVSTISKKEGPQALFQGAEYRVLYNGVVVAAFLPLRALFYTGLRDLLILDGVFEFDGLGPLGHVSKVVGEIVA</sequence>
<evidence type="ECO:0000256" key="1">
    <source>
        <dbReference type="ARBA" id="ARBA00004141"/>
    </source>
</evidence>
<dbReference type="EMBL" id="CAKKNE010000001">
    <property type="protein sequence ID" value="CAH0366439.1"/>
    <property type="molecule type" value="Genomic_DNA"/>
</dbReference>
<evidence type="ECO:0000256" key="8">
    <source>
        <dbReference type="PROSITE-ProRule" id="PRU00282"/>
    </source>
</evidence>
<proteinExistence type="inferred from homology"/>
<feature type="repeat" description="Solcar" evidence="8">
    <location>
        <begin position="385"/>
        <end position="472"/>
    </location>
</feature>
<dbReference type="EMBL" id="HBIW01022677">
    <property type="protein sequence ID" value="CAE0704100.1"/>
    <property type="molecule type" value="Transcribed_RNA"/>
</dbReference>
<comment type="subcellular location">
    <subcellularLocation>
        <location evidence="1">Membrane</location>
        <topology evidence="1">Multi-pass membrane protein</topology>
    </subcellularLocation>
</comment>
<dbReference type="PROSITE" id="PS50920">
    <property type="entry name" value="SOLCAR"/>
    <property type="match status" value="1"/>
</dbReference>
<comment type="similarity">
    <text evidence="2 9">Belongs to the mitochondrial carrier (TC 2.A.29) family.</text>
</comment>
<evidence type="ECO:0000256" key="7">
    <source>
        <dbReference type="ARBA" id="ARBA00023136"/>
    </source>
</evidence>
<feature type="compositionally biased region" description="Low complexity" evidence="10">
    <location>
        <begin position="71"/>
        <end position="135"/>
    </location>
</feature>
<reference evidence="11" key="1">
    <citation type="submission" date="2021-01" db="EMBL/GenBank/DDBJ databases">
        <authorList>
            <person name="Corre E."/>
            <person name="Pelletier E."/>
            <person name="Niang G."/>
            <person name="Scheremetjew M."/>
            <person name="Finn R."/>
            <person name="Kale V."/>
            <person name="Holt S."/>
            <person name="Cochrane G."/>
            <person name="Meng A."/>
            <person name="Brown T."/>
            <person name="Cohen L."/>
        </authorList>
    </citation>
    <scope>NUCLEOTIDE SEQUENCE</scope>
    <source>
        <strain evidence="11">CCMP1756</strain>
    </source>
</reference>
<evidence type="ECO:0000256" key="5">
    <source>
        <dbReference type="ARBA" id="ARBA00022737"/>
    </source>
</evidence>
<dbReference type="InterPro" id="IPR018108">
    <property type="entry name" value="MCP_transmembrane"/>
</dbReference>
<dbReference type="InterPro" id="IPR023395">
    <property type="entry name" value="MCP_dom_sf"/>
</dbReference>
<dbReference type="OrthoDB" id="276989at2759"/>
<organism evidence="11">
    <name type="scientific">Pelagomonas calceolata</name>
    <dbReference type="NCBI Taxonomy" id="35677"/>
    <lineage>
        <taxon>Eukaryota</taxon>
        <taxon>Sar</taxon>
        <taxon>Stramenopiles</taxon>
        <taxon>Ochrophyta</taxon>
        <taxon>Pelagophyceae</taxon>
        <taxon>Pelagomonadales</taxon>
        <taxon>Pelagomonadaceae</taxon>
        <taxon>Pelagomonas</taxon>
    </lineage>
</organism>
<evidence type="ECO:0000256" key="2">
    <source>
        <dbReference type="ARBA" id="ARBA00006375"/>
    </source>
</evidence>
<evidence type="ECO:0000256" key="10">
    <source>
        <dbReference type="SAM" id="MobiDB-lite"/>
    </source>
</evidence>
<evidence type="ECO:0000256" key="9">
    <source>
        <dbReference type="RuleBase" id="RU000488"/>
    </source>
</evidence>
<evidence type="ECO:0000313" key="12">
    <source>
        <dbReference type="EMBL" id="CAH0366439.1"/>
    </source>
</evidence>
<protein>
    <recommendedName>
        <fullName evidence="14">Mitochondrial carrier protein</fullName>
    </recommendedName>
</protein>
<evidence type="ECO:0000313" key="11">
    <source>
        <dbReference type="EMBL" id="CAE0704100.1"/>
    </source>
</evidence>
<keyword evidence="3 9" id="KW-0813">Transport</keyword>
<evidence type="ECO:0000256" key="6">
    <source>
        <dbReference type="ARBA" id="ARBA00022989"/>
    </source>
</evidence>
<reference evidence="12" key="2">
    <citation type="submission" date="2021-11" db="EMBL/GenBank/DDBJ databases">
        <authorList>
            <consortium name="Genoscope - CEA"/>
            <person name="William W."/>
        </authorList>
    </citation>
    <scope>NUCLEOTIDE SEQUENCE</scope>
</reference>
<evidence type="ECO:0000256" key="4">
    <source>
        <dbReference type="ARBA" id="ARBA00022692"/>
    </source>
</evidence>
<name>A0A7S4ECH5_9STRA</name>
<feature type="region of interest" description="Disordered" evidence="10">
    <location>
        <begin position="71"/>
        <end position="153"/>
    </location>
</feature>
<accession>A0A7S4ECH5</accession>
<dbReference type="AlphaFoldDB" id="A0A7S4ECH5"/>
<keyword evidence="5" id="KW-0677">Repeat</keyword>
<evidence type="ECO:0000313" key="13">
    <source>
        <dbReference type="Proteomes" id="UP000789595"/>
    </source>
</evidence>